<gene>
    <name evidence="1" type="ORF">SMAX5B_019395</name>
</gene>
<proteinExistence type="predicted"/>
<dbReference type="AlphaFoldDB" id="A0A2U9B7K7"/>
<evidence type="ECO:0000313" key="1">
    <source>
        <dbReference type="EMBL" id="AWO99950.1"/>
    </source>
</evidence>
<reference evidence="1 2" key="1">
    <citation type="submission" date="2017-12" db="EMBL/GenBank/DDBJ databases">
        <title>Integrating genomic resources of turbot (Scophthalmus maximus) in depth evaluation of genetic and physical mapping variation across individuals.</title>
        <authorList>
            <person name="Martinez P."/>
        </authorList>
    </citation>
    <scope>NUCLEOTIDE SEQUENCE [LARGE SCALE GENOMIC DNA]</scope>
</reference>
<dbReference type="Proteomes" id="UP000246464">
    <property type="component" value="Chromosome 4"/>
</dbReference>
<organism evidence="1 2">
    <name type="scientific">Scophthalmus maximus</name>
    <name type="common">Turbot</name>
    <name type="synonym">Psetta maxima</name>
    <dbReference type="NCBI Taxonomy" id="52904"/>
    <lineage>
        <taxon>Eukaryota</taxon>
        <taxon>Metazoa</taxon>
        <taxon>Chordata</taxon>
        <taxon>Craniata</taxon>
        <taxon>Vertebrata</taxon>
        <taxon>Euteleostomi</taxon>
        <taxon>Actinopterygii</taxon>
        <taxon>Neopterygii</taxon>
        <taxon>Teleostei</taxon>
        <taxon>Neoteleostei</taxon>
        <taxon>Acanthomorphata</taxon>
        <taxon>Carangaria</taxon>
        <taxon>Pleuronectiformes</taxon>
        <taxon>Pleuronectoidei</taxon>
        <taxon>Scophthalmidae</taxon>
        <taxon>Scophthalmus</taxon>
    </lineage>
</organism>
<sequence>MASEARQNSRRVSGVTVVCVVYPPSVCEQTTDSSVSSIRLNHVHLNKDPLSSDALLGSKAERKGNYIDEIRHKIDIRQ</sequence>
<name>A0A2U9B7K7_SCOMX</name>
<protein>
    <submittedName>
        <fullName evidence="1">Uncharacterized protein</fullName>
    </submittedName>
</protein>
<dbReference type="EMBL" id="CP026246">
    <property type="protein sequence ID" value="AWO99950.1"/>
    <property type="molecule type" value="Genomic_DNA"/>
</dbReference>
<evidence type="ECO:0000313" key="2">
    <source>
        <dbReference type="Proteomes" id="UP000246464"/>
    </source>
</evidence>
<accession>A0A2U9B7K7</accession>
<keyword evidence="2" id="KW-1185">Reference proteome</keyword>